<name>A0AA35WP28_GEOBA</name>
<dbReference type="Proteomes" id="UP001174909">
    <property type="component" value="Unassembled WGS sequence"/>
</dbReference>
<evidence type="ECO:0000313" key="3">
    <source>
        <dbReference type="Proteomes" id="UP001174909"/>
    </source>
</evidence>
<proteinExistence type="predicted"/>
<sequence>RPLSLLKCGNSSPSSTTPSAETDSTSSQVPPLLLPSFLEIFYCLYLMISLRPEMMGVIYNYVRVDTDVFLSNPKHLEIVVTMCKKVLTTGCGEDVQTNACKLLEVVVIQCQGRIDAYIPSIMEVCLERLTRESKTVDMRRMCLQVQCSFYCNSIQLWGSGDHTDSRQSKPITQSVLQTVDQRCWPL</sequence>
<organism evidence="2 3">
    <name type="scientific">Geodia barretti</name>
    <name type="common">Barrett's horny sponge</name>
    <dbReference type="NCBI Taxonomy" id="519541"/>
    <lineage>
        <taxon>Eukaryota</taxon>
        <taxon>Metazoa</taxon>
        <taxon>Porifera</taxon>
        <taxon>Demospongiae</taxon>
        <taxon>Heteroscleromorpha</taxon>
        <taxon>Tetractinellida</taxon>
        <taxon>Astrophorina</taxon>
        <taxon>Geodiidae</taxon>
        <taxon>Geodia</taxon>
    </lineage>
</organism>
<dbReference type="EMBL" id="CASHTH010002345">
    <property type="protein sequence ID" value="CAI8028553.1"/>
    <property type="molecule type" value="Genomic_DNA"/>
</dbReference>
<dbReference type="InterPro" id="IPR016024">
    <property type="entry name" value="ARM-type_fold"/>
</dbReference>
<keyword evidence="3" id="KW-1185">Reference proteome</keyword>
<evidence type="ECO:0000313" key="2">
    <source>
        <dbReference type="EMBL" id="CAI8028553.1"/>
    </source>
</evidence>
<gene>
    <name evidence="2" type="ORF">GBAR_LOCUS16271</name>
</gene>
<feature type="non-terminal residue" evidence="2">
    <location>
        <position position="1"/>
    </location>
</feature>
<comment type="caution">
    <text evidence="2">The sequence shown here is derived from an EMBL/GenBank/DDBJ whole genome shotgun (WGS) entry which is preliminary data.</text>
</comment>
<evidence type="ECO:0000256" key="1">
    <source>
        <dbReference type="SAM" id="MobiDB-lite"/>
    </source>
</evidence>
<reference evidence="2" key="1">
    <citation type="submission" date="2023-03" db="EMBL/GenBank/DDBJ databases">
        <authorList>
            <person name="Steffen K."/>
            <person name="Cardenas P."/>
        </authorList>
    </citation>
    <scope>NUCLEOTIDE SEQUENCE</scope>
</reference>
<feature type="compositionally biased region" description="Low complexity" evidence="1">
    <location>
        <begin position="11"/>
        <end position="27"/>
    </location>
</feature>
<accession>A0AA35WP28</accession>
<feature type="region of interest" description="Disordered" evidence="1">
    <location>
        <begin position="1"/>
        <end position="28"/>
    </location>
</feature>
<dbReference type="Gene3D" id="1.25.10.10">
    <property type="entry name" value="Leucine-rich Repeat Variant"/>
    <property type="match status" value="1"/>
</dbReference>
<dbReference type="InterPro" id="IPR011989">
    <property type="entry name" value="ARM-like"/>
</dbReference>
<dbReference type="SUPFAM" id="SSF48371">
    <property type="entry name" value="ARM repeat"/>
    <property type="match status" value="1"/>
</dbReference>
<dbReference type="AlphaFoldDB" id="A0AA35WP28"/>
<protein>
    <submittedName>
        <fullName evidence="2">Importin-7</fullName>
    </submittedName>
</protein>